<keyword evidence="1" id="KW-1133">Transmembrane helix</keyword>
<reference evidence="2" key="1">
    <citation type="submission" date="2021-06" db="EMBL/GenBank/DDBJ databases">
        <authorList>
            <person name="Huq M.A."/>
        </authorList>
    </citation>
    <scope>NUCLEOTIDE SEQUENCE</scope>
    <source>
        <strain evidence="2">MAH-26</strain>
    </source>
</reference>
<feature type="transmembrane region" description="Helical" evidence="1">
    <location>
        <begin position="116"/>
        <end position="137"/>
    </location>
</feature>
<feature type="transmembrane region" description="Helical" evidence="1">
    <location>
        <begin position="6"/>
        <end position="26"/>
    </location>
</feature>
<dbReference type="EMBL" id="JAHSPG010000002">
    <property type="protein sequence ID" value="MBV4356215.1"/>
    <property type="molecule type" value="Genomic_DNA"/>
</dbReference>
<keyword evidence="1" id="KW-0812">Transmembrane</keyword>
<comment type="caution">
    <text evidence="2">The sequence shown here is derived from an EMBL/GenBank/DDBJ whole genome shotgun (WGS) entry which is preliminary data.</text>
</comment>
<keyword evidence="1" id="KW-0472">Membrane</keyword>
<dbReference type="AlphaFoldDB" id="A0A9E2SA91"/>
<protein>
    <submittedName>
        <fullName evidence="2">Uncharacterized protein</fullName>
    </submittedName>
</protein>
<organism evidence="2 3">
    <name type="scientific">Pinibacter aurantiacus</name>
    <dbReference type="NCBI Taxonomy" id="2851599"/>
    <lineage>
        <taxon>Bacteria</taxon>
        <taxon>Pseudomonadati</taxon>
        <taxon>Bacteroidota</taxon>
        <taxon>Chitinophagia</taxon>
        <taxon>Chitinophagales</taxon>
        <taxon>Chitinophagaceae</taxon>
        <taxon>Pinibacter</taxon>
    </lineage>
</organism>
<evidence type="ECO:0000256" key="1">
    <source>
        <dbReference type="SAM" id="Phobius"/>
    </source>
</evidence>
<sequence length="192" mass="21472">MYKIILLISFVFSTMMASAQSDFIVVKKRNNRTVKTFMPGSPITITTFQDYVLTGPVDTIRDDSIFVRMYNIRVMPTQFGTTIIDTAGSNVRGVNYKDIQKIDVGKKESFVFIKNGTLFMIGGLGYIALNLINGAYLHEPPDGASIAIAGGVAAAGFIMNRIYHSRKKHGKLYKIEYIHMNDNNIQKARKGF</sequence>
<dbReference type="Proteomes" id="UP000812270">
    <property type="component" value="Unassembled WGS sequence"/>
</dbReference>
<dbReference type="RefSeq" id="WP_217789777.1">
    <property type="nucleotide sequence ID" value="NZ_JAHSPG010000002.1"/>
</dbReference>
<evidence type="ECO:0000313" key="3">
    <source>
        <dbReference type="Proteomes" id="UP000812270"/>
    </source>
</evidence>
<feature type="transmembrane region" description="Helical" evidence="1">
    <location>
        <begin position="143"/>
        <end position="163"/>
    </location>
</feature>
<accession>A0A9E2SA91</accession>
<keyword evidence="3" id="KW-1185">Reference proteome</keyword>
<name>A0A9E2SA91_9BACT</name>
<gene>
    <name evidence="2" type="ORF">KTO63_03580</name>
</gene>
<proteinExistence type="predicted"/>
<evidence type="ECO:0000313" key="2">
    <source>
        <dbReference type="EMBL" id="MBV4356215.1"/>
    </source>
</evidence>